<dbReference type="GO" id="GO:0005737">
    <property type="term" value="C:cytoplasm"/>
    <property type="evidence" value="ECO:0007669"/>
    <property type="project" value="UniProtKB-SubCell"/>
</dbReference>
<evidence type="ECO:0000256" key="1">
    <source>
        <dbReference type="ARBA" id="ARBA00004496"/>
    </source>
</evidence>
<dbReference type="InterPro" id="IPR032675">
    <property type="entry name" value="LRR_dom_sf"/>
</dbReference>
<dbReference type="PANTHER" id="PTHR45617">
    <property type="entry name" value="LEUCINE RICH REPEAT FAMILY PROTEIN"/>
    <property type="match status" value="1"/>
</dbReference>
<dbReference type="PROSITE" id="PS51450">
    <property type="entry name" value="LRR"/>
    <property type="match status" value="1"/>
</dbReference>
<dbReference type="Gene3D" id="3.80.10.10">
    <property type="entry name" value="Ribonuclease Inhibitor"/>
    <property type="match status" value="2"/>
</dbReference>
<dbReference type="InterPro" id="IPR036859">
    <property type="entry name" value="CAP-Gly_dom_sf"/>
</dbReference>
<evidence type="ECO:0000256" key="9">
    <source>
        <dbReference type="ARBA" id="ARBA00030180"/>
    </source>
</evidence>
<keyword evidence="7" id="KW-0143">Chaperone</keyword>
<dbReference type="Pfam" id="PF01302">
    <property type="entry name" value="CAP_GLY"/>
    <property type="match status" value="1"/>
</dbReference>
<dbReference type="SUPFAM" id="SSF74924">
    <property type="entry name" value="Cap-Gly domain"/>
    <property type="match status" value="1"/>
</dbReference>
<dbReference type="Gene3D" id="3.10.20.90">
    <property type="entry name" value="Phosphatidylinositol 3-kinase Catalytic Subunit, Chain A, domain 1"/>
    <property type="match status" value="1"/>
</dbReference>
<evidence type="ECO:0000256" key="8">
    <source>
        <dbReference type="ARBA" id="ARBA00026055"/>
    </source>
</evidence>
<dbReference type="Gene3D" id="2.30.30.190">
    <property type="entry name" value="CAP Gly-rich-like domain"/>
    <property type="match status" value="1"/>
</dbReference>
<keyword evidence="5" id="KW-0433">Leucine-rich repeat</keyword>
<dbReference type="PROSITE" id="PS50245">
    <property type="entry name" value="CAP_GLY_2"/>
    <property type="match status" value="1"/>
</dbReference>
<feature type="non-terminal residue" evidence="11">
    <location>
        <position position="1"/>
    </location>
</feature>
<keyword evidence="6" id="KW-0677">Repeat</keyword>
<dbReference type="SUPFAM" id="SSF54236">
    <property type="entry name" value="Ubiquitin-like"/>
    <property type="match status" value="1"/>
</dbReference>
<proteinExistence type="evidence at transcript level"/>
<dbReference type="PANTHER" id="PTHR45617:SF181">
    <property type="entry name" value="LP04042P"/>
    <property type="match status" value="1"/>
</dbReference>
<dbReference type="Pfam" id="PF00560">
    <property type="entry name" value="LRR_1"/>
    <property type="match status" value="1"/>
</dbReference>
<dbReference type="FunFam" id="2.30.30.190:FF:000016">
    <property type="entry name" value="Tubulin-folding cofactor E"/>
    <property type="match status" value="1"/>
</dbReference>
<sequence>LGCRVKVDQNVGTVKYIGEVKGYPGEWVGVDWDDPERGKHCGIINGEKYFETREPTSGSMVKLSKLNAFETLENAILDRYVHFEIDVLDENLVREAQEYCGASLFQVVGLEELARQQSRVEWLTDVSVSNSNTRYVGNVSCLKRLRILDLSSTLIWSWKNVADMARQIPTLESINLSSNRIQFPSEADIDKLEPSFGNLKHINLNKCGISKWEDIIFIARLWPMILSLSLEGNQIENIAEPNTAVIFKALEELNLSFNKISSFEEICKLGHIGRLKSLHVMGNDIKTINLEPIPFNAKLNIFKRMMKLNLKENPLLEKAFVFNELDKLPTLRELNISVNDGSQYDEVFSLAVGLIQDLQVFNKIHLTKEDRRGAEYDTWKKFAPMWRKCEKDPNLKQKFFCECRAYSNLADRYGSPTLYFSASKLPSLIKIKIENPETGENFEKKVPKKMSVQALQGLIIKFFKRENTIPFLKYVDSNHSDLIVELDNTSKSLDYYSVQNGDTILFRW</sequence>
<feature type="domain" description="CAP-Gly" evidence="10">
    <location>
        <begin position="18"/>
        <end position="62"/>
    </location>
</feature>
<evidence type="ECO:0000313" key="11">
    <source>
        <dbReference type="EMBL" id="JAI17585.1"/>
    </source>
</evidence>
<evidence type="ECO:0000259" key="10">
    <source>
        <dbReference type="PROSITE" id="PS50245"/>
    </source>
</evidence>
<dbReference type="InterPro" id="IPR029071">
    <property type="entry name" value="Ubiquitin-like_domsf"/>
</dbReference>
<evidence type="ECO:0000256" key="6">
    <source>
        <dbReference type="ARBA" id="ARBA00022737"/>
    </source>
</evidence>
<evidence type="ECO:0000256" key="4">
    <source>
        <dbReference type="ARBA" id="ARBA00022490"/>
    </source>
</evidence>
<dbReference type="EMBL" id="GDAI01000018">
    <property type="protein sequence ID" value="JAI17585.1"/>
    <property type="molecule type" value="mRNA"/>
</dbReference>
<evidence type="ECO:0000256" key="7">
    <source>
        <dbReference type="ARBA" id="ARBA00023186"/>
    </source>
</evidence>
<evidence type="ECO:0000256" key="5">
    <source>
        <dbReference type="ARBA" id="ARBA00022614"/>
    </source>
</evidence>
<dbReference type="InterPro" id="IPR000938">
    <property type="entry name" value="CAP-Gly_domain"/>
</dbReference>
<evidence type="ECO:0000256" key="2">
    <source>
        <dbReference type="ARBA" id="ARBA00006286"/>
    </source>
</evidence>
<comment type="subcellular location">
    <subcellularLocation>
        <location evidence="1">Cytoplasm</location>
    </subcellularLocation>
</comment>
<organism evidence="11">
    <name type="scientific">Tabanus bromius</name>
    <name type="common">Band-eyed brown horse fly</name>
    <dbReference type="NCBI Taxonomy" id="304241"/>
    <lineage>
        <taxon>Eukaryota</taxon>
        <taxon>Metazoa</taxon>
        <taxon>Ecdysozoa</taxon>
        <taxon>Arthropoda</taxon>
        <taxon>Hexapoda</taxon>
        <taxon>Insecta</taxon>
        <taxon>Pterygota</taxon>
        <taxon>Neoptera</taxon>
        <taxon>Endopterygota</taxon>
        <taxon>Diptera</taxon>
        <taxon>Brachycera</taxon>
        <taxon>Tabanomorpha</taxon>
        <taxon>Tabanoidea</taxon>
        <taxon>Tabanidae</taxon>
        <taxon>Tabanus</taxon>
    </lineage>
</organism>
<dbReference type="AlphaFoldDB" id="A0A0K8TUH3"/>
<dbReference type="InterPro" id="IPR044079">
    <property type="entry name" value="Ubl_TBCE"/>
</dbReference>
<accession>A0A0K8TUH3</accession>
<evidence type="ECO:0000256" key="3">
    <source>
        <dbReference type="ARBA" id="ARBA00015004"/>
    </source>
</evidence>
<dbReference type="SUPFAM" id="SSF52058">
    <property type="entry name" value="L domain-like"/>
    <property type="match status" value="1"/>
</dbReference>
<dbReference type="InterPro" id="IPR001611">
    <property type="entry name" value="Leu-rich_rpt"/>
</dbReference>
<name>A0A0K8TUH3_TABBR</name>
<dbReference type="CDD" id="cd17044">
    <property type="entry name" value="Ubl_TBCE"/>
    <property type="match status" value="1"/>
</dbReference>
<protein>
    <recommendedName>
        <fullName evidence="3">Tubulin-specific chaperone E</fullName>
    </recommendedName>
    <alternativeName>
        <fullName evidence="9">Tubulin-folding cofactor E</fullName>
    </alternativeName>
</protein>
<keyword evidence="4" id="KW-0963">Cytoplasm</keyword>
<comment type="similarity">
    <text evidence="2">Belongs to the TBCE family.</text>
</comment>
<dbReference type="SMART" id="SM01052">
    <property type="entry name" value="CAP_GLY"/>
    <property type="match status" value="1"/>
</dbReference>
<comment type="subunit">
    <text evidence="8">Supercomplex made of cofactors A to E. Cofactors A and D function by capturing and stabilizing tubulin in a quasi-native conformation. Cofactor E binds to the cofactor D-tubulin complex; interaction with cofactor C then causes the release of tubulin polypeptides that are committed to the native state.</text>
</comment>
<reference evidence="11" key="1">
    <citation type="journal article" date="2015" name="Insect Biochem. Mol. Biol.">
        <title>An insight into the sialome of the horse fly, Tabanus bromius.</title>
        <authorList>
            <person name="Ribeiro J.M."/>
            <person name="Kazimirova M."/>
            <person name="Takac P."/>
            <person name="Andersen J.F."/>
            <person name="Francischetti I.M."/>
        </authorList>
    </citation>
    <scope>NUCLEOTIDE SEQUENCE</scope>
</reference>